<accession>A0A0C3AG62</accession>
<evidence type="ECO:0000256" key="1">
    <source>
        <dbReference type="SAM" id="MobiDB-lite"/>
    </source>
</evidence>
<evidence type="ECO:0000313" key="2">
    <source>
        <dbReference type="EMBL" id="KIM23610.1"/>
    </source>
</evidence>
<keyword evidence="3" id="KW-1185">Reference proteome</keyword>
<feature type="region of interest" description="Disordered" evidence="1">
    <location>
        <begin position="1"/>
        <end position="29"/>
    </location>
</feature>
<name>A0A0C3AG62_SERVB</name>
<dbReference type="Proteomes" id="UP000054097">
    <property type="component" value="Unassembled WGS sequence"/>
</dbReference>
<reference evidence="2 3" key="1">
    <citation type="submission" date="2014-04" db="EMBL/GenBank/DDBJ databases">
        <authorList>
            <consortium name="DOE Joint Genome Institute"/>
            <person name="Kuo A."/>
            <person name="Zuccaro A."/>
            <person name="Kohler A."/>
            <person name="Nagy L.G."/>
            <person name="Floudas D."/>
            <person name="Copeland A."/>
            <person name="Barry K.W."/>
            <person name="Cichocki N."/>
            <person name="Veneault-Fourrey C."/>
            <person name="LaButti K."/>
            <person name="Lindquist E.A."/>
            <person name="Lipzen A."/>
            <person name="Lundell T."/>
            <person name="Morin E."/>
            <person name="Murat C."/>
            <person name="Sun H."/>
            <person name="Tunlid A."/>
            <person name="Henrissat B."/>
            <person name="Grigoriev I.V."/>
            <person name="Hibbett D.S."/>
            <person name="Martin F."/>
            <person name="Nordberg H.P."/>
            <person name="Cantor M.N."/>
            <person name="Hua S.X."/>
        </authorList>
    </citation>
    <scope>NUCLEOTIDE SEQUENCE [LARGE SCALE GENOMIC DNA]</scope>
    <source>
        <strain evidence="2 3">MAFF 305830</strain>
    </source>
</reference>
<feature type="compositionally biased region" description="Low complexity" evidence="1">
    <location>
        <begin position="1"/>
        <end position="18"/>
    </location>
</feature>
<dbReference type="EMBL" id="KN824334">
    <property type="protein sequence ID" value="KIM23610.1"/>
    <property type="molecule type" value="Genomic_DNA"/>
</dbReference>
<organism evidence="2 3">
    <name type="scientific">Serendipita vermifera MAFF 305830</name>
    <dbReference type="NCBI Taxonomy" id="933852"/>
    <lineage>
        <taxon>Eukaryota</taxon>
        <taxon>Fungi</taxon>
        <taxon>Dikarya</taxon>
        <taxon>Basidiomycota</taxon>
        <taxon>Agaricomycotina</taxon>
        <taxon>Agaricomycetes</taxon>
        <taxon>Sebacinales</taxon>
        <taxon>Serendipitaceae</taxon>
        <taxon>Serendipita</taxon>
    </lineage>
</organism>
<protein>
    <submittedName>
        <fullName evidence="2">Uncharacterized protein</fullName>
    </submittedName>
</protein>
<sequence length="59" mass="6309">MHSSSHSSSKSSTSGEESSNAKKPIPPFERATMAATRVGDSTQEDTIASFIARLAFYTN</sequence>
<evidence type="ECO:0000313" key="3">
    <source>
        <dbReference type="Proteomes" id="UP000054097"/>
    </source>
</evidence>
<proteinExistence type="predicted"/>
<reference evidence="3" key="2">
    <citation type="submission" date="2015-01" db="EMBL/GenBank/DDBJ databases">
        <title>Evolutionary Origins and Diversification of the Mycorrhizal Mutualists.</title>
        <authorList>
            <consortium name="DOE Joint Genome Institute"/>
            <consortium name="Mycorrhizal Genomics Consortium"/>
            <person name="Kohler A."/>
            <person name="Kuo A."/>
            <person name="Nagy L.G."/>
            <person name="Floudas D."/>
            <person name="Copeland A."/>
            <person name="Barry K.W."/>
            <person name="Cichocki N."/>
            <person name="Veneault-Fourrey C."/>
            <person name="LaButti K."/>
            <person name="Lindquist E.A."/>
            <person name="Lipzen A."/>
            <person name="Lundell T."/>
            <person name="Morin E."/>
            <person name="Murat C."/>
            <person name="Riley R."/>
            <person name="Ohm R."/>
            <person name="Sun H."/>
            <person name="Tunlid A."/>
            <person name="Henrissat B."/>
            <person name="Grigoriev I.V."/>
            <person name="Hibbett D.S."/>
            <person name="Martin F."/>
        </authorList>
    </citation>
    <scope>NUCLEOTIDE SEQUENCE [LARGE SCALE GENOMIC DNA]</scope>
    <source>
        <strain evidence="3">MAFF 305830</strain>
    </source>
</reference>
<gene>
    <name evidence="2" type="ORF">M408DRAFT_332233</name>
</gene>
<dbReference type="AlphaFoldDB" id="A0A0C3AG62"/>
<dbReference type="HOGENOM" id="CLU_2962361_0_0_1"/>